<proteinExistence type="predicted"/>
<keyword evidence="2" id="KW-1185">Reference proteome</keyword>
<protein>
    <recommendedName>
        <fullName evidence="3">PrcB C-terminal domain-containing protein</fullName>
    </recommendedName>
</protein>
<accession>A0ABV2SV65</accession>
<evidence type="ECO:0008006" key="3">
    <source>
        <dbReference type="Google" id="ProtNLM"/>
    </source>
</evidence>
<comment type="caution">
    <text evidence="1">The sequence shown here is derived from an EMBL/GenBank/DDBJ whole genome shotgun (WGS) entry which is preliminary data.</text>
</comment>
<name>A0ABV2SV65_9FLAO</name>
<organism evidence="1 2">
    <name type="scientific">Sediminicola arcticus</name>
    <dbReference type="NCBI Taxonomy" id="1574308"/>
    <lineage>
        <taxon>Bacteria</taxon>
        <taxon>Pseudomonadati</taxon>
        <taxon>Bacteroidota</taxon>
        <taxon>Flavobacteriia</taxon>
        <taxon>Flavobacteriales</taxon>
        <taxon>Flavobacteriaceae</taxon>
        <taxon>Sediminicola</taxon>
    </lineage>
</organism>
<dbReference type="Proteomes" id="UP001549799">
    <property type="component" value="Unassembled WGS sequence"/>
</dbReference>
<dbReference type="RefSeq" id="WP_354615425.1">
    <property type="nucleotide sequence ID" value="NZ_JBEXAE010000004.1"/>
</dbReference>
<sequence>MKPTLVLSDNYSNIDSSQISILKDQKALQKFFIQVNKTRKPGLPVPVIDFSKEMLILVCAGEQHGNYEPKVTFVKEDADKMTFKVMEKSQKDSIQTGTTTPFYLYKMPISGKQVSFIKQ</sequence>
<reference evidence="1 2" key="1">
    <citation type="submission" date="2024-07" db="EMBL/GenBank/DDBJ databases">
        <title>The genome sequence of type strain Sediminicola arcticus GDMCC 1.2805.</title>
        <authorList>
            <person name="Liu Y."/>
        </authorList>
    </citation>
    <scope>NUCLEOTIDE SEQUENCE [LARGE SCALE GENOMIC DNA]</scope>
    <source>
        <strain evidence="1 2">GDMCC 1.2805</strain>
    </source>
</reference>
<gene>
    <name evidence="1" type="ORF">ABXZ36_10245</name>
</gene>
<dbReference type="EMBL" id="JBEXAE010000004">
    <property type="protein sequence ID" value="MET6991027.1"/>
    <property type="molecule type" value="Genomic_DNA"/>
</dbReference>
<evidence type="ECO:0000313" key="1">
    <source>
        <dbReference type="EMBL" id="MET6991027.1"/>
    </source>
</evidence>
<evidence type="ECO:0000313" key="2">
    <source>
        <dbReference type="Proteomes" id="UP001549799"/>
    </source>
</evidence>